<dbReference type="Gene3D" id="2.60.470.10">
    <property type="entry name" value="Acid-sensing ion channels like domains"/>
    <property type="match status" value="1"/>
</dbReference>
<dbReference type="Proteomes" id="UP001607302">
    <property type="component" value="Unassembled WGS sequence"/>
</dbReference>
<keyword evidence="15" id="KW-1185">Reference proteome</keyword>
<dbReference type="GO" id="GO:0005272">
    <property type="term" value="F:sodium channel activity"/>
    <property type="evidence" value="ECO:0007669"/>
    <property type="project" value="UniProtKB-KW"/>
</dbReference>
<comment type="caution">
    <text evidence="14">The sequence shown here is derived from an EMBL/GenBank/DDBJ whole genome shotgun (WGS) entry which is preliminary data.</text>
</comment>
<evidence type="ECO:0000256" key="11">
    <source>
        <dbReference type="ARBA" id="ARBA00023303"/>
    </source>
</evidence>
<dbReference type="Pfam" id="PF00858">
    <property type="entry name" value="ASC"/>
    <property type="match status" value="1"/>
</dbReference>
<keyword evidence="5 12" id="KW-0812">Transmembrane</keyword>
<keyword evidence="4 12" id="KW-0894">Sodium channel</keyword>
<name>A0ABD1ZVX9_VESSQ</name>
<evidence type="ECO:0000313" key="15">
    <source>
        <dbReference type="Proteomes" id="UP001607302"/>
    </source>
</evidence>
<gene>
    <name evidence="14" type="ORF">V1478_018036</name>
</gene>
<feature type="transmembrane region" description="Helical" evidence="13">
    <location>
        <begin position="514"/>
        <end position="537"/>
    </location>
</feature>
<feature type="non-terminal residue" evidence="14">
    <location>
        <position position="1"/>
    </location>
</feature>
<keyword evidence="3 12" id="KW-0813">Transport</keyword>
<evidence type="ECO:0000256" key="6">
    <source>
        <dbReference type="ARBA" id="ARBA00022989"/>
    </source>
</evidence>
<evidence type="ECO:0000256" key="10">
    <source>
        <dbReference type="ARBA" id="ARBA00023201"/>
    </source>
</evidence>
<reference evidence="14 15" key="1">
    <citation type="journal article" date="2024" name="Ann. Entomol. Soc. Am.">
        <title>Genomic analyses of the southern and eastern yellowjacket wasps (Hymenoptera: Vespidae) reveal evolutionary signatures of social life.</title>
        <authorList>
            <person name="Catto M.A."/>
            <person name="Caine P.B."/>
            <person name="Orr S.E."/>
            <person name="Hunt B.G."/>
            <person name="Goodisman M.A.D."/>
        </authorList>
    </citation>
    <scope>NUCLEOTIDE SEQUENCE [LARGE SCALE GENOMIC DNA]</scope>
    <source>
        <strain evidence="14">233</strain>
        <tissue evidence="14">Head and thorax</tissue>
    </source>
</reference>
<comment type="subcellular location">
    <subcellularLocation>
        <location evidence="1">Membrane</location>
        <topology evidence="1">Multi-pass membrane protein</topology>
    </subcellularLocation>
</comment>
<dbReference type="GO" id="GO:0016020">
    <property type="term" value="C:membrane"/>
    <property type="evidence" value="ECO:0007669"/>
    <property type="project" value="UniProtKB-SubCell"/>
</dbReference>
<keyword evidence="6 13" id="KW-1133">Transmembrane helix</keyword>
<dbReference type="PANTHER" id="PTHR11690">
    <property type="entry name" value="AMILORIDE-SENSITIVE SODIUM CHANNEL-RELATED"/>
    <property type="match status" value="1"/>
</dbReference>
<dbReference type="PROSITE" id="PS01206">
    <property type="entry name" value="ASC"/>
    <property type="match status" value="1"/>
</dbReference>
<dbReference type="PRINTS" id="PR01078">
    <property type="entry name" value="AMINACHANNEL"/>
</dbReference>
<sequence>CALSVKSKTETLYAKILNSIRERWKFVGNCPTLKRLRNLFIIKNKMIDSFLESIDTNYTDNIRFYRHPVEKYGSLKLRCVYSKSSGYFMSFIIFEMTLEYQDSPTVTTVETNKYPIQEINYPAISICNINKISLSYAIDLAEELLEFKTTTYNFNLTVEELTSMITILGNFYHFDIDEDELKQAYLLHTILERGYNGYNVERIMKRLLPKCRSILWQCSWNGKDQDCNEIFFLKKTSDGHCCTFNSVQRFNDLDDTDSFAFASQTVERSKETGSEYGLSVLLDPLLYDYGYKLLPILGFKILIYSSFDYPNTFNGGVREIFVPPKVEMFLNLNAFSFYSMPEVINYDINQRDCLFSMEQAKKFGGYYSYTNCISHCRTLDIISFCKCIPFFYLITPDMANVRNCNLKDLLCLKKYRERWLHLEPRYEKFMEPFHETKLPDGSCCISCNCLPSCEDITYTVSTSDIPLNIPYLNWNRKKTRINNHSLVHIYFGSSGITRVRQDMFLYWYELMSNYGGICSLFLGISIISLVEMLYFFIIRRINFEPPSIMTINSANNVDIKTINIDPKESKGEILYWKEISGAVSKDIDLTPLSLDR</sequence>
<dbReference type="AlphaFoldDB" id="A0ABD1ZVX9"/>
<evidence type="ECO:0000256" key="4">
    <source>
        <dbReference type="ARBA" id="ARBA00022461"/>
    </source>
</evidence>
<keyword evidence="11 12" id="KW-0407">Ion channel</keyword>
<dbReference type="PANTHER" id="PTHR11690:SF253">
    <property type="entry name" value="PICKPOCKET 18-RELATED"/>
    <property type="match status" value="1"/>
</dbReference>
<accession>A0ABD1ZVX9</accession>
<evidence type="ECO:0000256" key="7">
    <source>
        <dbReference type="ARBA" id="ARBA00023053"/>
    </source>
</evidence>
<keyword evidence="8 12" id="KW-0406">Ion transport</keyword>
<evidence type="ECO:0000256" key="3">
    <source>
        <dbReference type="ARBA" id="ARBA00022448"/>
    </source>
</evidence>
<evidence type="ECO:0000256" key="8">
    <source>
        <dbReference type="ARBA" id="ARBA00023065"/>
    </source>
</evidence>
<protein>
    <submittedName>
        <fullName evidence="14">Sodium channel protein Nach</fullName>
    </submittedName>
</protein>
<keyword evidence="9 13" id="KW-0472">Membrane</keyword>
<dbReference type="EMBL" id="JAUDFV010000166">
    <property type="protein sequence ID" value="KAL2712513.1"/>
    <property type="molecule type" value="Genomic_DNA"/>
</dbReference>
<comment type="similarity">
    <text evidence="2 12">Belongs to the amiloride-sensitive sodium channel (TC 1.A.6) family.</text>
</comment>
<organism evidence="14 15">
    <name type="scientific">Vespula squamosa</name>
    <name type="common">Southern yellow jacket</name>
    <name type="synonym">Wasp</name>
    <dbReference type="NCBI Taxonomy" id="30214"/>
    <lineage>
        <taxon>Eukaryota</taxon>
        <taxon>Metazoa</taxon>
        <taxon>Ecdysozoa</taxon>
        <taxon>Arthropoda</taxon>
        <taxon>Hexapoda</taxon>
        <taxon>Insecta</taxon>
        <taxon>Pterygota</taxon>
        <taxon>Neoptera</taxon>
        <taxon>Endopterygota</taxon>
        <taxon>Hymenoptera</taxon>
        <taxon>Apocrita</taxon>
        <taxon>Aculeata</taxon>
        <taxon>Vespoidea</taxon>
        <taxon>Vespidae</taxon>
        <taxon>Vespinae</taxon>
        <taxon>Vespula</taxon>
    </lineage>
</organism>
<dbReference type="InterPro" id="IPR001873">
    <property type="entry name" value="ENaC"/>
</dbReference>
<evidence type="ECO:0000256" key="2">
    <source>
        <dbReference type="ARBA" id="ARBA00007193"/>
    </source>
</evidence>
<evidence type="ECO:0000256" key="1">
    <source>
        <dbReference type="ARBA" id="ARBA00004141"/>
    </source>
</evidence>
<dbReference type="InterPro" id="IPR020903">
    <property type="entry name" value="ENaC_CS"/>
</dbReference>
<keyword evidence="7" id="KW-0915">Sodium</keyword>
<evidence type="ECO:0000313" key="14">
    <source>
        <dbReference type="EMBL" id="KAL2712513.1"/>
    </source>
</evidence>
<evidence type="ECO:0000256" key="12">
    <source>
        <dbReference type="RuleBase" id="RU000679"/>
    </source>
</evidence>
<evidence type="ECO:0000256" key="13">
    <source>
        <dbReference type="SAM" id="Phobius"/>
    </source>
</evidence>
<proteinExistence type="inferred from homology"/>
<evidence type="ECO:0000256" key="5">
    <source>
        <dbReference type="ARBA" id="ARBA00022692"/>
    </source>
</evidence>
<evidence type="ECO:0000256" key="9">
    <source>
        <dbReference type="ARBA" id="ARBA00023136"/>
    </source>
</evidence>
<keyword evidence="10 12" id="KW-0739">Sodium transport</keyword>